<dbReference type="Proteomes" id="UP000094056">
    <property type="component" value="Unassembled WGS sequence"/>
</dbReference>
<evidence type="ECO:0000256" key="4">
    <source>
        <dbReference type="ARBA" id="ARBA00023012"/>
    </source>
</evidence>
<dbReference type="PROSITE" id="PS00676">
    <property type="entry name" value="SIGMA54_INTERACT_2"/>
    <property type="match status" value="1"/>
</dbReference>
<dbReference type="GO" id="GO:0043565">
    <property type="term" value="F:sequence-specific DNA binding"/>
    <property type="evidence" value="ECO:0007669"/>
    <property type="project" value="InterPro"/>
</dbReference>
<reference evidence="11 12" key="1">
    <citation type="submission" date="2016-07" db="EMBL/GenBank/DDBJ databases">
        <title>Draft genome of Scalindua rubra, obtained from a brine-seawater interface in the Red Sea, sheds light on salt adaptation in anammox bacteria.</title>
        <authorList>
            <person name="Speth D.R."/>
            <person name="Lagkouvardos I."/>
            <person name="Wang Y."/>
            <person name="Qian P.-Y."/>
            <person name="Dutilh B.E."/>
            <person name="Jetten M.S."/>
        </authorList>
    </citation>
    <scope>NUCLEOTIDE SEQUENCE [LARGE SCALE GENOMIC DNA]</scope>
    <source>
        <strain evidence="11">BSI-1</strain>
    </source>
</reference>
<evidence type="ECO:0000259" key="9">
    <source>
        <dbReference type="PROSITE" id="PS50045"/>
    </source>
</evidence>
<dbReference type="SMART" id="SM00448">
    <property type="entry name" value="REC"/>
    <property type="match status" value="1"/>
</dbReference>
<evidence type="ECO:0000313" key="12">
    <source>
        <dbReference type="Proteomes" id="UP000094056"/>
    </source>
</evidence>
<keyword evidence="3" id="KW-0067">ATP-binding</keyword>
<feature type="domain" description="Response regulatory" evidence="10">
    <location>
        <begin position="6"/>
        <end position="120"/>
    </location>
</feature>
<dbReference type="PROSITE" id="PS00688">
    <property type="entry name" value="SIGMA54_INTERACT_3"/>
    <property type="match status" value="1"/>
</dbReference>
<proteinExistence type="predicted"/>
<dbReference type="PROSITE" id="PS00675">
    <property type="entry name" value="SIGMA54_INTERACT_1"/>
    <property type="match status" value="1"/>
</dbReference>
<dbReference type="InterPro" id="IPR009057">
    <property type="entry name" value="Homeodomain-like_sf"/>
</dbReference>
<keyword evidence="7" id="KW-0804">Transcription</keyword>
<keyword evidence="5" id="KW-0805">Transcription regulation</keyword>
<accession>A0A1E3XF84</accession>
<evidence type="ECO:0000259" key="10">
    <source>
        <dbReference type="PROSITE" id="PS50110"/>
    </source>
</evidence>
<keyword evidence="4" id="KW-0902">Two-component regulatory system</keyword>
<dbReference type="FunFam" id="3.40.50.300:FF:000006">
    <property type="entry name" value="DNA-binding transcriptional regulator NtrC"/>
    <property type="match status" value="1"/>
</dbReference>
<dbReference type="PROSITE" id="PS50110">
    <property type="entry name" value="RESPONSE_REGULATORY"/>
    <property type="match status" value="1"/>
</dbReference>
<evidence type="ECO:0000256" key="1">
    <source>
        <dbReference type="ARBA" id="ARBA00022553"/>
    </source>
</evidence>
<dbReference type="Gene3D" id="1.10.8.60">
    <property type="match status" value="1"/>
</dbReference>
<organism evidence="11 12">
    <name type="scientific">Candidatus Scalindua rubra</name>
    <dbReference type="NCBI Taxonomy" id="1872076"/>
    <lineage>
        <taxon>Bacteria</taxon>
        <taxon>Pseudomonadati</taxon>
        <taxon>Planctomycetota</taxon>
        <taxon>Candidatus Brocadiia</taxon>
        <taxon>Candidatus Brocadiales</taxon>
        <taxon>Candidatus Scalinduaceae</taxon>
        <taxon>Candidatus Scalindua</taxon>
    </lineage>
</organism>
<dbReference type="PROSITE" id="PS50045">
    <property type="entry name" value="SIGMA54_INTERACT_4"/>
    <property type="match status" value="1"/>
</dbReference>
<feature type="domain" description="Sigma-54 factor interaction" evidence="9">
    <location>
        <begin position="145"/>
        <end position="374"/>
    </location>
</feature>
<dbReference type="EMBL" id="MAYW01000009">
    <property type="protein sequence ID" value="ODS34306.1"/>
    <property type="molecule type" value="Genomic_DNA"/>
</dbReference>
<dbReference type="GO" id="GO:0005524">
    <property type="term" value="F:ATP binding"/>
    <property type="evidence" value="ECO:0007669"/>
    <property type="project" value="UniProtKB-KW"/>
</dbReference>
<protein>
    <submittedName>
        <fullName evidence="11">Response regulator</fullName>
    </submittedName>
</protein>
<dbReference type="SUPFAM" id="SSF46689">
    <property type="entry name" value="Homeodomain-like"/>
    <property type="match status" value="1"/>
</dbReference>
<dbReference type="SUPFAM" id="SSF52540">
    <property type="entry name" value="P-loop containing nucleoside triphosphate hydrolases"/>
    <property type="match status" value="1"/>
</dbReference>
<dbReference type="InterPro" id="IPR027417">
    <property type="entry name" value="P-loop_NTPase"/>
</dbReference>
<comment type="caution">
    <text evidence="11">The sequence shown here is derived from an EMBL/GenBank/DDBJ whole genome shotgun (WGS) entry which is preliminary data.</text>
</comment>
<evidence type="ECO:0000256" key="2">
    <source>
        <dbReference type="ARBA" id="ARBA00022741"/>
    </source>
</evidence>
<dbReference type="InterPro" id="IPR025944">
    <property type="entry name" value="Sigma_54_int_dom_CS"/>
</dbReference>
<dbReference type="Gene3D" id="3.40.50.2300">
    <property type="match status" value="1"/>
</dbReference>
<evidence type="ECO:0000256" key="5">
    <source>
        <dbReference type="ARBA" id="ARBA00023015"/>
    </source>
</evidence>
<dbReference type="InterPro" id="IPR025943">
    <property type="entry name" value="Sigma_54_int_dom_ATP-bd_2"/>
</dbReference>
<keyword evidence="2" id="KW-0547">Nucleotide-binding</keyword>
<dbReference type="InterPro" id="IPR058031">
    <property type="entry name" value="AAA_lid_NorR"/>
</dbReference>
<dbReference type="SMART" id="SM00382">
    <property type="entry name" value="AAA"/>
    <property type="match status" value="1"/>
</dbReference>
<dbReference type="InterPro" id="IPR002078">
    <property type="entry name" value="Sigma_54_int"/>
</dbReference>
<evidence type="ECO:0000256" key="8">
    <source>
        <dbReference type="PROSITE-ProRule" id="PRU00169"/>
    </source>
</evidence>
<dbReference type="CDD" id="cd00009">
    <property type="entry name" value="AAA"/>
    <property type="match status" value="1"/>
</dbReference>
<dbReference type="FunFam" id="3.40.50.2300:FF:000018">
    <property type="entry name" value="DNA-binding transcriptional regulator NtrC"/>
    <property type="match status" value="1"/>
</dbReference>
<dbReference type="Gene3D" id="3.40.50.300">
    <property type="entry name" value="P-loop containing nucleotide triphosphate hydrolases"/>
    <property type="match status" value="1"/>
</dbReference>
<dbReference type="InterPro" id="IPR025662">
    <property type="entry name" value="Sigma_54_int_dom_ATP-bd_1"/>
</dbReference>
<sequence length="471" mass="53292">MRNNTKVLVVDDNKDMIFALTNVLKPEGYKIATANNGLTALKLARKEHPDAVIMDIRMPEMDGIEAMRQMKEIETNLPIILVTAYGNIETAIQATKLGAYDYIVKPFDNEKIIVTLRNALTELGLKREVETLRADLEKSSPLSELMGSSDKMKRVYDQINSVSPTDFTVILYGETGSGKELVARAIHNQSLRSKGNFVGVDCGAIPETLIESELFGYERGAFTGANKRKEGYFEFASKGTLFMDEIGNLPRNMQSKLLRVLEENCIRRLGGKKSVKIDTRVIVASNEKLENLVDAGKFREDLYYRLNEFAIGIPPLRNRKEDIIYLSKRFLDITNLELKKNVNGFSASAIKCLHNYNWPGNVRELKNVIRRTVLQATDVIGSVNLPNKKSGFNTDPHDTQTRQSFKVEMDINKELSLKDIVKKCVIDIERQLIMNVLKRTGGNKSKAARQLKIDYTTMHLKVKEYCIKIDD</sequence>
<dbReference type="InterPro" id="IPR001789">
    <property type="entry name" value="Sig_transdc_resp-reg_receiver"/>
</dbReference>
<keyword evidence="6" id="KW-0238">DNA-binding</keyword>
<dbReference type="Pfam" id="PF00158">
    <property type="entry name" value="Sigma54_activat"/>
    <property type="match status" value="1"/>
</dbReference>
<evidence type="ECO:0000256" key="3">
    <source>
        <dbReference type="ARBA" id="ARBA00022840"/>
    </source>
</evidence>
<dbReference type="Pfam" id="PF02954">
    <property type="entry name" value="HTH_8"/>
    <property type="match status" value="1"/>
</dbReference>
<evidence type="ECO:0000256" key="7">
    <source>
        <dbReference type="ARBA" id="ARBA00023163"/>
    </source>
</evidence>
<dbReference type="SUPFAM" id="SSF52172">
    <property type="entry name" value="CheY-like"/>
    <property type="match status" value="1"/>
</dbReference>
<dbReference type="PRINTS" id="PR01590">
    <property type="entry name" value="HTHFIS"/>
</dbReference>
<evidence type="ECO:0000256" key="6">
    <source>
        <dbReference type="ARBA" id="ARBA00023125"/>
    </source>
</evidence>
<dbReference type="Gene3D" id="1.10.10.60">
    <property type="entry name" value="Homeodomain-like"/>
    <property type="match status" value="1"/>
</dbReference>
<gene>
    <name evidence="11" type="ORF">SCARUB_00565</name>
</gene>
<dbReference type="InterPro" id="IPR003593">
    <property type="entry name" value="AAA+_ATPase"/>
</dbReference>
<feature type="modified residue" description="4-aspartylphosphate" evidence="8">
    <location>
        <position position="55"/>
    </location>
</feature>
<evidence type="ECO:0000313" key="11">
    <source>
        <dbReference type="EMBL" id="ODS34306.1"/>
    </source>
</evidence>
<dbReference type="GO" id="GO:0006355">
    <property type="term" value="P:regulation of DNA-templated transcription"/>
    <property type="evidence" value="ECO:0007669"/>
    <property type="project" value="InterPro"/>
</dbReference>
<dbReference type="PANTHER" id="PTHR32071">
    <property type="entry name" value="TRANSCRIPTIONAL REGULATORY PROTEIN"/>
    <property type="match status" value="1"/>
</dbReference>
<name>A0A1E3XF84_9BACT</name>
<dbReference type="InterPro" id="IPR011006">
    <property type="entry name" value="CheY-like_superfamily"/>
</dbReference>
<dbReference type="GO" id="GO:0000160">
    <property type="term" value="P:phosphorelay signal transduction system"/>
    <property type="evidence" value="ECO:0007669"/>
    <property type="project" value="UniProtKB-KW"/>
</dbReference>
<dbReference type="Pfam" id="PF00072">
    <property type="entry name" value="Response_reg"/>
    <property type="match status" value="1"/>
</dbReference>
<keyword evidence="1 8" id="KW-0597">Phosphoprotein</keyword>
<dbReference type="Pfam" id="PF25601">
    <property type="entry name" value="AAA_lid_14"/>
    <property type="match status" value="1"/>
</dbReference>
<dbReference type="AlphaFoldDB" id="A0A1E3XF84"/>
<dbReference type="InterPro" id="IPR002197">
    <property type="entry name" value="HTH_Fis"/>
</dbReference>